<evidence type="ECO:0000256" key="1">
    <source>
        <dbReference type="ARBA" id="ARBA00022630"/>
    </source>
</evidence>
<reference evidence="6" key="1">
    <citation type="submission" date="2021-08" db="EMBL/GenBank/DDBJ databases">
        <title>Chromosome-Level Trichoderma cornu-damae using Hi-C Data.</title>
        <authorList>
            <person name="Kim C.S."/>
        </authorList>
    </citation>
    <scope>NUCLEOTIDE SEQUENCE</scope>
    <source>
        <strain evidence="6">KA19-0412C</strain>
    </source>
</reference>
<evidence type="ECO:0000259" key="5">
    <source>
        <dbReference type="PROSITE" id="PS50112"/>
    </source>
</evidence>
<protein>
    <submittedName>
        <fullName evidence="6">PAS domain containing protein envoy</fullName>
    </submittedName>
</protein>
<evidence type="ECO:0000256" key="3">
    <source>
        <dbReference type="ARBA" id="ARBA00022991"/>
    </source>
</evidence>
<gene>
    <name evidence="6" type="ORF">Trco_004962</name>
</gene>
<dbReference type="Pfam" id="PF13426">
    <property type="entry name" value="PAS_9"/>
    <property type="match status" value="1"/>
</dbReference>
<feature type="region of interest" description="Disordered" evidence="4">
    <location>
        <begin position="33"/>
        <end position="61"/>
    </location>
</feature>
<accession>A0A9P8TUS1</accession>
<keyword evidence="3" id="KW-0157">Chromophore</keyword>
<dbReference type="EMBL" id="JAIWOZ010000004">
    <property type="protein sequence ID" value="KAH6605809.1"/>
    <property type="molecule type" value="Genomic_DNA"/>
</dbReference>
<sequence length="310" mass="33289">MGQMVRIATSNALVPLRPPLGGRGMFQSLEPESCGCGPKATDAANAGRLPNPPPSGQSPTVVGRSRARFPLSIAIDPHDGGQSLPHLRSEIAALSRFPGPPIMVPSGSSGVPSQLNTWEDHALEFPARAAAHAASDNISVPNIYPGIYSASGIDVMGILQRQGFKPSSNCPVTMKLRIVSRPNPCIDLGPLDCSVSLTLCDLSQPNAPIIYASPGFYELTGYSPREIMGRNCRFLQNPPHVQQPAASSRHSESPDPVVEMRRAIRANQEIRVEVPNYKKNGSRFTNLVTILPLWPDSTGHHYAVGLQVEL</sequence>
<dbReference type="InterPro" id="IPR000014">
    <property type="entry name" value="PAS"/>
</dbReference>
<feature type="domain" description="PAS" evidence="5">
    <location>
        <begin position="206"/>
        <end position="231"/>
    </location>
</feature>
<keyword evidence="2" id="KW-0288">FMN</keyword>
<dbReference type="AlphaFoldDB" id="A0A9P8TUS1"/>
<dbReference type="PANTHER" id="PTHR47429">
    <property type="entry name" value="PROTEIN TWIN LOV 1"/>
    <property type="match status" value="1"/>
</dbReference>
<dbReference type="Gene3D" id="3.30.450.20">
    <property type="entry name" value="PAS domain"/>
    <property type="match status" value="1"/>
</dbReference>
<evidence type="ECO:0000256" key="2">
    <source>
        <dbReference type="ARBA" id="ARBA00022643"/>
    </source>
</evidence>
<name>A0A9P8TUS1_9HYPO</name>
<organism evidence="6 7">
    <name type="scientific">Trichoderma cornu-damae</name>
    <dbReference type="NCBI Taxonomy" id="654480"/>
    <lineage>
        <taxon>Eukaryota</taxon>
        <taxon>Fungi</taxon>
        <taxon>Dikarya</taxon>
        <taxon>Ascomycota</taxon>
        <taxon>Pezizomycotina</taxon>
        <taxon>Sordariomycetes</taxon>
        <taxon>Hypocreomycetidae</taxon>
        <taxon>Hypocreales</taxon>
        <taxon>Hypocreaceae</taxon>
        <taxon>Trichoderma</taxon>
    </lineage>
</organism>
<evidence type="ECO:0000313" key="7">
    <source>
        <dbReference type="Proteomes" id="UP000827724"/>
    </source>
</evidence>
<dbReference type="SUPFAM" id="SSF55785">
    <property type="entry name" value="PYP-like sensor domain (PAS domain)"/>
    <property type="match status" value="1"/>
</dbReference>
<comment type="caution">
    <text evidence="6">The sequence shown here is derived from an EMBL/GenBank/DDBJ whole genome shotgun (WGS) entry which is preliminary data.</text>
</comment>
<evidence type="ECO:0000313" key="6">
    <source>
        <dbReference type="EMBL" id="KAH6605809.1"/>
    </source>
</evidence>
<dbReference type="GO" id="GO:0005634">
    <property type="term" value="C:nucleus"/>
    <property type="evidence" value="ECO:0007669"/>
    <property type="project" value="TreeGrafter"/>
</dbReference>
<keyword evidence="1" id="KW-0285">Flavoprotein</keyword>
<dbReference type="CDD" id="cd00130">
    <property type="entry name" value="PAS"/>
    <property type="match status" value="1"/>
</dbReference>
<dbReference type="PANTHER" id="PTHR47429:SF7">
    <property type="entry name" value="GATA-FACTOR"/>
    <property type="match status" value="1"/>
</dbReference>
<dbReference type="InterPro" id="IPR035965">
    <property type="entry name" value="PAS-like_dom_sf"/>
</dbReference>
<proteinExistence type="predicted"/>
<dbReference type="Proteomes" id="UP000827724">
    <property type="component" value="Unassembled WGS sequence"/>
</dbReference>
<dbReference type="PROSITE" id="PS50112">
    <property type="entry name" value="PAS"/>
    <property type="match status" value="1"/>
</dbReference>
<dbReference type="OrthoDB" id="447251at2759"/>
<evidence type="ECO:0000256" key="4">
    <source>
        <dbReference type="SAM" id="MobiDB-lite"/>
    </source>
</evidence>
<keyword evidence="7" id="KW-1185">Reference proteome</keyword>